<evidence type="ECO:0000256" key="1">
    <source>
        <dbReference type="SAM" id="MobiDB-lite"/>
    </source>
</evidence>
<dbReference type="AlphaFoldDB" id="A0AB32TWD2"/>
<dbReference type="GeneID" id="110439931"/>
<dbReference type="PROSITE" id="PS51154">
    <property type="entry name" value="MACRO"/>
    <property type="match status" value="1"/>
</dbReference>
<dbReference type="InterPro" id="IPR050892">
    <property type="entry name" value="ADP-ribose_metab_enzymes"/>
</dbReference>
<dbReference type="PANTHER" id="PTHR12521">
    <property type="entry name" value="PROTEIN C6ORF130"/>
    <property type="match status" value="1"/>
</dbReference>
<dbReference type="CDD" id="cd02901">
    <property type="entry name" value="Macro_Poa1p-like"/>
    <property type="match status" value="1"/>
</dbReference>
<reference evidence="4" key="1">
    <citation type="submission" date="2025-08" db="UniProtKB">
        <authorList>
            <consortium name="RefSeq"/>
        </authorList>
    </citation>
    <scope>IDENTIFICATION</scope>
    <source>
        <strain evidence="4">Tuebingen</strain>
        <tissue evidence="4">Fibroblasts and whole tissue</tissue>
    </source>
</reference>
<dbReference type="InterPro" id="IPR043472">
    <property type="entry name" value="Macro_dom-like"/>
</dbReference>
<dbReference type="RefSeq" id="XP_068078918.1">
    <property type="nucleotide sequence ID" value="XM_068222817.2"/>
</dbReference>
<feature type="region of interest" description="Disordered" evidence="1">
    <location>
        <begin position="91"/>
        <end position="141"/>
    </location>
</feature>
<gene>
    <name evidence="4" type="primary">LOC110439931</name>
</gene>
<dbReference type="SUPFAM" id="SSF52949">
    <property type="entry name" value="Macro domain-like"/>
    <property type="match status" value="1"/>
</dbReference>
<dbReference type="Proteomes" id="UP000000437">
    <property type="component" value="Chromosome 7"/>
</dbReference>
<accession>A0AB32TWD2</accession>
<name>A0AB32TWD2_DANRE</name>
<dbReference type="PANTHER" id="PTHR12521:SF0">
    <property type="entry name" value="ADP-RIBOSE GLYCOHYDROLASE OARD1"/>
    <property type="match status" value="1"/>
</dbReference>
<keyword evidence="3" id="KW-1185">Reference proteome</keyword>
<evidence type="ECO:0000313" key="3">
    <source>
        <dbReference type="Proteomes" id="UP000000437"/>
    </source>
</evidence>
<feature type="domain" description="Macro" evidence="2">
    <location>
        <begin position="134"/>
        <end position="284"/>
    </location>
</feature>
<dbReference type="Gene3D" id="3.40.220.10">
    <property type="entry name" value="Leucine Aminopeptidase, subunit E, domain 1"/>
    <property type="match status" value="1"/>
</dbReference>
<sequence>MGKRIVDWRLIEISCVYFQANPELGEGKTIPNNLEGAPGFAQTPRRVGGRSQINLCAELLIRKIGQQRVKHLDLPKTQHYRTLADVRVDLRRGQREGEGEREGEEGEGDTEEPEEPEREGEGGERSGQTETAPAPRTQLSATPIFKILQRTGDLLQTPEHIPIAHCISADYALGAGVAKQIRDKYGVEELNTSVAQPGDCIKTTHGPRQIYHLVTKWWCRDLPTYEHLETSLIKLCYQCKKDKNKILAIPKLGCGLDKLDYTKVKEIIEKVFKEGHIQVILLTK</sequence>
<dbReference type="InterPro" id="IPR002589">
    <property type="entry name" value="Macro_dom"/>
</dbReference>
<feature type="compositionally biased region" description="Acidic residues" evidence="1">
    <location>
        <begin position="101"/>
        <end position="118"/>
    </location>
</feature>
<evidence type="ECO:0000259" key="2">
    <source>
        <dbReference type="PROSITE" id="PS51154"/>
    </source>
</evidence>
<proteinExistence type="predicted"/>
<dbReference type="KEGG" id="dre:110439931"/>
<evidence type="ECO:0000313" key="4">
    <source>
        <dbReference type="RefSeq" id="XP_068078918.1"/>
    </source>
</evidence>
<feature type="compositionally biased region" description="Basic and acidic residues" evidence="1">
    <location>
        <begin position="91"/>
        <end position="100"/>
    </location>
</feature>
<organism evidence="3 4">
    <name type="scientific">Danio rerio</name>
    <name type="common">Zebrafish</name>
    <name type="synonym">Brachydanio rerio</name>
    <dbReference type="NCBI Taxonomy" id="7955"/>
    <lineage>
        <taxon>Eukaryota</taxon>
        <taxon>Metazoa</taxon>
        <taxon>Chordata</taxon>
        <taxon>Craniata</taxon>
        <taxon>Vertebrata</taxon>
        <taxon>Euteleostomi</taxon>
        <taxon>Actinopterygii</taxon>
        <taxon>Neopterygii</taxon>
        <taxon>Teleostei</taxon>
        <taxon>Ostariophysi</taxon>
        <taxon>Cypriniformes</taxon>
        <taxon>Danionidae</taxon>
        <taxon>Danioninae</taxon>
        <taxon>Danio</taxon>
    </lineage>
</organism>
<protein>
    <recommendedName>
        <fullName evidence="2">Macro domain-containing protein</fullName>
    </recommendedName>
</protein>